<organism evidence="3 4">
    <name type="scientific">Bambusicola thoracicus</name>
    <name type="common">Chinese bamboo-partridge</name>
    <name type="synonym">Perdix thoracica</name>
    <dbReference type="NCBI Taxonomy" id="9083"/>
    <lineage>
        <taxon>Eukaryota</taxon>
        <taxon>Metazoa</taxon>
        <taxon>Chordata</taxon>
        <taxon>Craniata</taxon>
        <taxon>Vertebrata</taxon>
        <taxon>Euteleostomi</taxon>
        <taxon>Archelosauria</taxon>
        <taxon>Archosauria</taxon>
        <taxon>Dinosauria</taxon>
        <taxon>Saurischia</taxon>
        <taxon>Theropoda</taxon>
        <taxon>Coelurosauria</taxon>
        <taxon>Aves</taxon>
        <taxon>Neognathae</taxon>
        <taxon>Galloanserae</taxon>
        <taxon>Galliformes</taxon>
        <taxon>Phasianidae</taxon>
        <taxon>Perdicinae</taxon>
        <taxon>Bambusicola</taxon>
    </lineage>
</organism>
<dbReference type="AlphaFoldDB" id="A0A2P4SRF3"/>
<proteinExistence type="predicted"/>
<evidence type="ECO:0000313" key="3">
    <source>
        <dbReference type="EMBL" id="POI26697.1"/>
    </source>
</evidence>
<keyword evidence="4" id="KW-1185">Reference proteome</keyword>
<dbReference type="OrthoDB" id="45365at2759"/>
<name>A0A2P4SRF3_BAMTH</name>
<dbReference type="InterPro" id="IPR015915">
    <property type="entry name" value="Kelch-typ_b-propeller"/>
</dbReference>
<evidence type="ECO:0000256" key="1">
    <source>
        <dbReference type="ARBA" id="ARBA00022441"/>
    </source>
</evidence>
<dbReference type="Pfam" id="PF01344">
    <property type="entry name" value="Kelch_1"/>
    <property type="match status" value="3"/>
</dbReference>
<dbReference type="SUPFAM" id="SSF117281">
    <property type="entry name" value="Kelch motif"/>
    <property type="match status" value="1"/>
</dbReference>
<gene>
    <name evidence="3" type="ORF">CIB84_009553</name>
</gene>
<accession>A0A2P4SRF3</accession>
<keyword evidence="1" id="KW-0880">Kelch repeat</keyword>
<dbReference type="InterPro" id="IPR006652">
    <property type="entry name" value="Kelch_1"/>
</dbReference>
<dbReference type="Gene3D" id="2.120.10.80">
    <property type="entry name" value="Kelch-type beta propeller"/>
    <property type="match status" value="1"/>
</dbReference>
<sequence>KLYAVGGYDGASRQCLSTVEQYNPATNEWTYVADMSTRRSGAGVGVLSGLLYATGGHDGPLVRKSVEVYDPGTNTWKQVADMNMCRRNAGVCAVNGLLYVVGGDDGSCNLASVEYYNPITDKWTLLPTSMSTGRSYADLSKTLQANFCSRKEKIPENRFERDVRLNQLVRLYEHLETTILAIQRCVMPDSSSSGGASAGSCSWFLTCGIHRS</sequence>
<reference evidence="3 4" key="1">
    <citation type="submission" date="2018-01" db="EMBL/GenBank/DDBJ databases">
        <title>Comparison of the Chinese Bamboo Partridge and Red Junglefowl genome sequences highlights the importance of demography in genome evolution.</title>
        <authorList>
            <person name="Tiley G.P."/>
            <person name="Kimball R.T."/>
            <person name="Braun E.L."/>
            <person name="Burleigh J.G."/>
        </authorList>
    </citation>
    <scope>NUCLEOTIDE SEQUENCE [LARGE SCALE GENOMIC DNA]</scope>
    <source>
        <strain evidence="3">RTK389</strain>
        <tissue evidence="3">Blood</tissue>
    </source>
</reference>
<dbReference type="GO" id="GO:0016567">
    <property type="term" value="P:protein ubiquitination"/>
    <property type="evidence" value="ECO:0007669"/>
    <property type="project" value="UniProtKB-UniPathway"/>
</dbReference>
<evidence type="ECO:0008006" key="5">
    <source>
        <dbReference type="Google" id="ProtNLM"/>
    </source>
</evidence>
<dbReference type="SMART" id="SM00612">
    <property type="entry name" value="Kelch"/>
    <property type="match status" value="3"/>
</dbReference>
<dbReference type="EMBL" id="PPHD01027455">
    <property type="protein sequence ID" value="POI26697.1"/>
    <property type="molecule type" value="Genomic_DNA"/>
</dbReference>
<evidence type="ECO:0000256" key="2">
    <source>
        <dbReference type="ARBA" id="ARBA00022737"/>
    </source>
</evidence>
<evidence type="ECO:0000313" key="4">
    <source>
        <dbReference type="Proteomes" id="UP000237246"/>
    </source>
</evidence>
<dbReference type="PANTHER" id="PTHR46344:SF27">
    <property type="entry name" value="KELCH REPEAT SUPERFAMILY PROTEIN"/>
    <property type="match status" value="1"/>
</dbReference>
<dbReference type="Proteomes" id="UP000237246">
    <property type="component" value="Unassembled WGS sequence"/>
</dbReference>
<dbReference type="UniPathway" id="UPA00143"/>
<comment type="caution">
    <text evidence="3">The sequence shown here is derived from an EMBL/GenBank/DDBJ whole genome shotgun (WGS) entry which is preliminary data.</text>
</comment>
<keyword evidence="2" id="KW-0677">Repeat</keyword>
<feature type="non-terminal residue" evidence="3">
    <location>
        <position position="1"/>
    </location>
</feature>
<dbReference type="PANTHER" id="PTHR46344">
    <property type="entry name" value="OS02G0202900 PROTEIN"/>
    <property type="match status" value="1"/>
</dbReference>
<protein>
    <recommendedName>
        <fullName evidence="5">Kelch-like protein 3</fullName>
    </recommendedName>
</protein>